<dbReference type="GO" id="GO:0003690">
    <property type="term" value="F:double-stranded DNA binding"/>
    <property type="evidence" value="ECO:0007669"/>
    <property type="project" value="EnsemblFungi"/>
</dbReference>
<dbReference type="InterPro" id="IPR016024">
    <property type="entry name" value="ARM-type_fold"/>
</dbReference>
<dbReference type="OrthoDB" id="436262at2759"/>
<dbReference type="GO" id="GO:0051301">
    <property type="term" value="P:cell division"/>
    <property type="evidence" value="ECO:0007669"/>
    <property type="project" value="UniProtKB-KW"/>
</dbReference>
<dbReference type="PIRSF" id="PIRSF017127">
    <property type="entry name" value="Condensin_D2"/>
    <property type="match status" value="1"/>
</dbReference>
<keyword evidence="7" id="KW-0226">DNA condensation</keyword>
<dbReference type="GO" id="GO:0005737">
    <property type="term" value="C:cytoplasm"/>
    <property type="evidence" value="ECO:0007669"/>
    <property type="project" value="EnsemblFungi"/>
</dbReference>
<feature type="domain" description="Condensin complex subunit 1 N-terminal" evidence="12">
    <location>
        <begin position="1"/>
        <end position="66"/>
    </location>
</feature>
<keyword evidence="8" id="KW-0539">Nucleus</keyword>
<dbReference type="GO" id="GO:0007076">
    <property type="term" value="P:mitotic chromosome condensation"/>
    <property type="evidence" value="ECO:0007669"/>
    <property type="project" value="EnsemblFungi"/>
</dbReference>
<dbReference type="VEuPathDB" id="FungiDB:MPH_05107"/>
<dbReference type="FunFam" id="1.25.10.10:FF:000920">
    <property type="entry name" value="Condensin complex subunit 1"/>
    <property type="match status" value="1"/>
</dbReference>
<evidence type="ECO:0000259" key="11">
    <source>
        <dbReference type="Pfam" id="PF12717"/>
    </source>
</evidence>
<dbReference type="GO" id="GO:0016887">
    <property type="term" value="F:ATP hydrolysis activity"/>
    <property type="evidence" value="ECO:0007669"/>
    <property type="project" value="EnsemblFungi"/>
</dbReference>
<evidence type="ECO:0000256" key="7">
    <source>
        <dbReference type="ARBA" id="ARBA00023067"/>
    </source>
</evidence>
<dbReference type="Proteomes" id="UP000007129">
    <property type="component" value="Unassembled WGS sequence"/>
</dbReference>
<dbReference type="Gene3D" id="1.25.10.10">
    <property type="entry name" value="Leucine-rich Repeat Variant"/>
    <property type="match status" value="2"/>
</dbReference>
<evidence type="ECO:0000313" key="13">
    <source>
        <dbReference type="EMBL" id="EKG17658.1"/>
    </source>
</evidence>
<feature type="region of interest" description="Disordered" evidence="10">
    <location>
        <begin position="644"/>
        <end position="685"/>
    </location>
</feature>
<keyword evidence="4" id="KW-0158">Chromosome</keyword>
<dbReference type="GO" id="GO:0003697">
    <property type="term" value="F:single-stranded DNA binding"/>
    <property type="evidence" value="ECO:0007669"/>
    <property type="project" value="EnsemblFungi"/>
</dbReference>
<organism evidence="13 14">
    <name type="scientific">Macrophomina phaseolina (strain MS6)</name>
    <name type="common">Charcoal rot fungus</name>
    <dbReference type="NCBI Taxonomy" id="1126212"/>
    <lineage>
        <taxon>Eukaryota</taxon>
        <taxon>Fungi</taxon>
        <taxon>Dikarya</taxon>
        <taxon>Ascomycota</taxon>
        <taxon>Pezizomycotina</taxon>
        <taxon>Dothideomycetes</taxon>
        <taxon>Dothideomycetes incertae sedis</taxon>
        <taxon>Botryosphaeriales</taxon>
        <taxon>Botryosphaeriaceae</taxon>
        <taxon>Macrophomina</taxon>
    </lineage>
</organism>
<comment type="caution">
    <text evidence="13">The sequence shown here is derived from an EMBL/GenBank/DDBJ whole genome shotgun (WGS) entry which is preliminary data.</text>
</comment>
<evidence type="ECO:0000256" key="6">
    <source>
        <dbReference type="ARBA" id="ARBA00022776"/>
    </source>
</evidence>
<dbReference type="InterPro" id="IPR011989">
    <property type="entry name" value="ARM-like"/>
</dbReference>
<dbReference type="PANTHER" id="PTHR14222">
    <property type="entry name" value="CONDENSIN"/>
    <property type="match status" value="1"/>
</dbReference>
<proteinExistence type="inferred from homology"/>
<feature type="region of interest" description="Disordered" evidence="10">
    <location>
        <begin position="721"/>
        <end position="756"/>
    </location>
</feature>
<dbReference type="FunCoup" id="K2RSH3">
    <property type="interactions" value="548"/>
</dbReference>
<dbReference type="FunFam" id="1.25.10.10:FF:000272">
    <property type="entry name" value="Condensin complex subunit 1"/>
    <property type="match status" value="1"/>
</dbReference>
<dbReference type="SUPFAM" id="SSF48371">
    <property type="entry name" value="ARM repeat"/>
    <property type="match status" value="1"/>
</dbReference>
<protein>
    <submittedName>
        <fullName evidence="13">Non-SMC condensin subunit XCAP-D2/Cnd1</fullName>
    </submittedName>
</protein>
<dbReference type="GO" id="GO:0042393">
    <property type="term" value="F:histone binding"/>
    <property type="evidence" value="ECO:0007669"/>
    <property type="project" value="TreeGrafter"/>
</dbReference>
<feature type="domain" description="Condensin complex subunit 1 C-terminal" evidence="11">
    <location>
        <begin position="847"/>
        <end position="1006"/>
    </location>
</feature>
<dbReference type="GO" id="GO:0000796">
    <property type="term" value="C:condensin complex"/>
    <property type="evidence" value="ECO:0007669"/>
    <property type="project" value="EnsemblFungi"/>
</dbReference>
<dbReference type="InterPro" id="IPR007673">
    <property type="entry name" value="Condensin_cplx_su1"/>
</dbReference>
<gene>
    <name evidence="13" type="ORF">MPH_05107</name>
</gene>
<evidence type="ECO:0000256" key="10">
    <source>
        <dbReference type="SAM" id="MobiDB-lite"/>
    </source>
</evidence>
<evidence type="ECO:0000256" key="3">
    <source>
        <dbReference type="ARBA" id="ARBA00009606"/>
    </source>
</evidence>
<evidence type="ECO:0000256" key="2">
    <source>
        <dbReference type="ARBA" id="ARBA00004286"/>
    </source>
</evidence>
<evidence type="ECO:0000256" key="4">
    <source>
        <dbReference type="ARBA" id="ARBA00022454"/>
    </source>
</evidence>
<dbReference type="STRING" id="1126212.K2RSH3"/>
<keyword evidence="6" id="KW-0498">Mitosis</keyword>
<dbReference type="GO" id="GO:0000791">
    <property type="term" value="C:euchromatin"/>
    <property type="evidence" value="ECO:0007669"/>
    <property type="project" value="EnsemblFungi"/>
</dbReference>
<keyword evidence="5" id="KW-0132">Cell division</keyword>
<feature type="compositionally biased region" description="Basic and acidic residues" evidence="10">
    <location>
        <begin position="649"/>
        <end position="683"/>
    </location>
</feature>
<dbReference type="GO" id="GO:0000776">
    <property type="term" value="C:kinetochore"/>
    <property type="evidence" value="ECO:0007669"/>
    <property type="project" value="EnsemblFungi"/>
</dbReference>
<keyword evidence="9" id="KW-0131">Cell cycle</keyword>
<dbReference type="InterPro" id="IPR026971">
    <property type="entry name" value="CND1/NCAPD3"/>
</dbReference>
<sequence>MSKVLKLKLARIFVTTSERDTFVGLFTRPVYLVLESEARIKNTAIRMHTFKVLCIAVKHHGHAFGAQTSIIQNLSYFEHLSEPMAEFLHILADQYDYPQLTEEVLRELSNKEFNSNDLRGPKSVSTFVTKISELAPRLVIKQMTLLAKLLDSESYTLRCAIIEVCGNLIAMLSKQEDEERSEHTEGQINVFFDVLEERFLDVNPYCRCRAIQVYVRLCDLETKYPQRRQAAAELAARSLEDKSSHVRRNAIKLLGKLVTTHPFSVLHGGQLAFDDWNARLQKVDEEINALKPPTELQEKATADVTVDESLLDDATVAENQPAPEPAPMTEEEKRAALEKAMAEAATAEALNKLQLTRKYYLDAIRFIEIIHAASALVTQLLSSKNKSEVIEAMDFFVIIDAYKIQTSRVGIRRMLRLIWTKGNSDEGKGVQSHLIDCYKGLFFDAPDSFDTNTAANYVARNMVSLTFGATPAELTSLEQLLSTMMKQGNVSEHVIAKLWQIYGAQKKGRETSKTQRRGAIIVLGMLALADPNIIVKEMETCLRIGLGELGGRDLGLARYTCVALRRINAAEKASKGTVSAASAKLTNDHAVLIRLAATMDIVADSYEWFGVAEQALDAIYALSKHPDILCSEIIRRKTKEVFAPKVKRPGTDESHQNNPDKMEIEERPASRDSQHSSQQDEKAQQPALALSQLMFIVGHVAIKQIVHLELCEQDFKRRKAEKEKESGGDKRKSLGPNSSTKKGGKRTSAAHEDQDELDLMAGTTEDDFTEALAHIRERELLYGPQSLLSNFGPLVAEVCANNTSYADSMLQSQAALCLAKLMCVSSEYCEKNLGLLLTILERSKDPVVRSNLVVALGDMAVCFNHLIDENTDFLYRRLNDREASVKRTCLMTLTFLILAGQVKVKGQLSEMAKCLEDDDKKIADMARMFFSELATKDNAVYNQFVDMFSVLSADPALEEESFRRIIKFLAGFIEKDKHAKQLAAKLAARLPRCENERQWNDVAFTLGLLQHKDEEIQKLVTEGFKVVQATA</sequence>
<evidence type="ECO:0000256" key="8">
    <source>
        <dbReference type="ARBA" id="ARBA00023242"/>
    </source>
</evidence>
<dbReference type="Pfam" id="PF12922">
    <property type="entry name" value="Cnd1_N"/>
    <property type="match status" value="1"/>
</dbReference>
<dbReference type="EMBL" id="AHHD01000229">
    <property type="protein sequence ID" value="EKG17658.1"/>
    <property type="molecule type" value="Genomic_DNA"/>
</dbReference>
<dbReference type="eggNOG" id="KOG0414">
    <property type="taxonomic scope" value="Eukaryota"/>
</dbReference>
<dbReference type="Pfam" id="PF12717">
    <property type="entry name" value="Cnd1"/>
    <property type="match status" value="1"/>
</dbReference>
<feature type="compositionally biased region" description="Basic and acidic residues" evidence="10">
    <location>
        <begin position="721"/>
        <end position="732"/>
    </location>
</feature>
<dbReference type="InterPro" id="IPR032682">
    <property type="entry name" value="Cnd1_C"/>
</dbReference>
<dbReference type="AlphaFoldDB" id="K2RSH3"/>
<dbReference type="InterPro" id="IPR024324">
    <property type="entry name" value="Condensin_cplx_su1_N"/>
</dbReference>
<comment type="subcellular location">
    <subcellularLocation>
        <location evidence="2">Chromosome</location>
    </subcellularLocation>
    <subcellularLocation>
        <location evidence="1">Nucleus</location>
    </subcellularLocation>
</comment>
<comment type="similarity">
    <text evidence="3">Belongs to the CND1 (condensin subunit 1) family.</text>
</comment>
<dbReference type="PANTHER" id="PTHR14222:SF2">
    <property type="entry name" value="CONDENSIN COMPLEX SUBUNIT 1"/>
    <property type="match status" value="1"/>
</dbReference>
<accession>K2RSH3</accession>
<evidence type="ECO:0000256" key="5">
    <source>
        <dbReference type="ARBA" id="ARBA00022618"/>
    </source>
</evidence>
<dbReference type="GO" id="GO:0005730">
    <property type="term" value="C:nucleolus"/>
    <property type="evidence" value="ECO:0007669"/>
    <property type="project" value="EnsemblFungi"/>
</dbReference>
<evidence type="ECO:0000256" key="1">
    <source>
        <dbReference type="ARBA" id="ARBA00004123"/>
    </source>
</evidence>
<dbReference type="HOGENOM" id="CLU_001867_1_0_1"/>
<name>K2RSH3_MACPH</name>
<evidence type="ECO:0000256" key="9">
    <source>
        <dbReference type="ARBA" id="ARBA00023306"/>
    </source>
</evidence>
<dbReference type="InParanoid" id="K2RSH3"/>
<evidence type="ECO:0000313" key="14">
    <source>
        <dbReference type="Proteomes" id="UP000007129"/>
    </source>
</evidence>
<dbReference type="GO" id="GO:0140602">
    <property type="term" value="C:nucleolar peripheral inclusion body"/>
    <property type="evidence" value="ECO:0007669"/>
    <property type="project" value="EnsemblFungi"/>
</dbReference>
<evidence type="ECO:0000259" key="12">
    <source>
        <dbReference type="Pfam" id="PF12922"/>
    </source>
</evidence>
<reference evidence="13 14" key="1">
    <citation type="journal article" date="2012" name="BMC Genomics">
        <title>Tools to kill: Genome of one of the most destructive plant pathogenic fungi Macrophomina phaseolina.</title>
        <authorList>
            <person name="Islam M.S."/>
            <person name="Haque M.S."/>
            <person name="Islam M.M."/>
            <person name="Emdad E.M."/>
            <person name="Halim A."/>
            <person name="Hossen Q.M.M."/>
            <person name="Hossain M.Z."/>
            <person name="Ahmed B."/>
            <person name="Rahim S."/>
            <person name="Rahman M.S."/>
            <person name="Alam M.M."/>
            <person name="Hou S."/>
            <person name="Wan X."/>
            <person name="Saito J.A."/>
            <person name="Alam M."/>
        </authorList>
    </citation>
    <scope>NUCLEOTIDE SEQUENCE [LARGE SCALE GENOMIC DNA]</scope>
    <source>
        <strain evidence="13 14">MS6</strain>
    </source>
</reference>
<dbReference type="GO" id="GO:0010032">
    <property type="term" value="P:meiotic chromosome condensation"/>
    <property type="evidence" value="ECO:0007669"/>
    <property type="project" value="TreeGrafter"/>
</dbReference>